<sequence>MAGLVMRFRVPSTQFIRPQPTSFRRFASSQSATPNPPIEFKTTLPAPNDFVNTNELFKNKKVLVVGVVGAFTGVCDGQIPPFAQKFAEFNAKGIDQIAIVSVNDHAVLKAFAKSLNLSEPKLVMLSDFDGSFTRSLGMEVDLSAAKLGKRSKRYAMLVDNGKITKQFVEEKVSDLKVSSADSVLKNL</sequence>
<dbReference type="InterPro" id="IPR037944">
    <property type="entry name" value="PRX5-like"/>
</dbReference>
<dbReference type="GO" id="GO:0045454">
    <property type="term" value="P:cell redox homeostasis"/>
    <property type="evidence" value="ECO:0007669"/>
    <property type="project" value="TreeGrafter"/>
</dbReference>
<dbReference type="PANTHER" id="PTHR10430:SF16">
    <property type="entry name" value="PEROXIREDOXIN-5, MITOCHONDRIAL"/>
    <property type="match status" value="1"/>
</dbReference>
<dbReference type="GO" id="GO:0005739">
    <property type="term" value="C:mitochondrion"/>
    <property type="evidence" value="ECO:0007669"/>
    <property type="project" value="TreeGrafter"/>
</dbReference>
<dbReference type="Proteomes" id="UP000241769">
    <property type="component" value="Unassembled WGS sequence"/>
</dbReference>
<dbReference type="GO" id="GO:0034599">
    <property type="term" value="P:cellular response to oxidative stress"/>
    <property type="evidence" value="ECO:0007669"/>
    <property type="project" value="InterPro"/>
</dbReference>
<keyword evidence="6" id="KW-0676">Redox-active center</keyword>
<dbReference type="Gene3D" id="3.40.30.10">
    <property type="entry name" value="Glutaredoxin"/>
    <property type="match status" value="1"/>
</dbReference>
<comment type="caution">
    <text evidence="8">The sequence shown here is derived from an EMBL/GenBank/DDBJ whole genome shotgun (WGS) entry which is preliminary data.</text>
</comment>
<evidence type="ECO:0000256" key="5">
    <source>
        <dbReference type="PIRSR" id="PIRSR637944-1"/>
    </source>
</evidence>
<protein>
    <recommendedName>
        <fullName evidence="7">Thioredoxin domain-containing protein</fullName>
    </recommendedName>
</protein>
<dbReference type="GO" id="GO:0005777">
    <property type="term" value="C:peroxisome"/>
    <property type="evidence" value="ECO:0007669"/>
    <property type="project" value="TreeGrafter"/>
</dbReference>
<feature type="active site" description="Cysteine sulfenic acid (-SOH) intermediate" evidence="5">
    <location>
        <position position="75"/>
    </location>
</feature>
<evidence type="ECO:0000313" key="8">
    <source>
        <dbReference type="EMBL" id="PRP85381.1"/>
    </source>
</evidence>
<evidence type="ECO:0000256" key="3">
    <source>
        <dbReference type="ARBA" id="ARBA00022862"/>
    </source>
</evidence>
<reference evidence="8 9" key="1">
    <citation type="journal article" date="2018" name="Genome Biol. Evol.">
        <title>Multiple Roots of Fruiting Body Formation in Amoebozoa.</title>
        <authorList>
            <person name="Hillmann F."/>
            <person name="Forbes G."/>
            <person name="Novohradska S."/>
            <person name="Ferling I."/>
            <person name="Riege K."/>
            <person name="Groth M."/>
            <person name="Westermann M."/>
            <person name="Marz M."/>
            <person name="Spaller T."/>
            <person name="Winckler T."/>
            <person name="Schaap P."/>
            <person name="Glockner G."/>
        </authorList>
    </citation>
    <scope>NUCLEOTIDE SEQUENCE [LARGE SCALE GENOMIC DNA]</scope>
    <source>
        <strain evidence="8 9">Jena</strain>
    </source>
</reference>
<proteinExistence type="inferred from homology"/>
<dbReference type="InterPro" id="IPR036249">
    <property type="entry name" value="Thioredoxin-like_sf"/>
</dbReference>
<evidence type="ECO:0000256" key="6">
    <source>
        <dbReference type="RuleBase" id="RU366011"/>
    </source>
</evidence>
<gene>
    <name evidence="8" type="ORF">PROFUN_07089</name>
</gene>
<organism evidence="8 9">
    <name type="scientific">Planoprotostelium fungivorum</name>
    <dbReference type="NCBI Taxonomy" id="1890364"/>
    <lineage>
        <taxon>Eukaryota</taxon>
        <taxon>Amoebozoa</taxon>
        <taxon>Evosea</taxon>
        <taxon>Variosea</taxon>
        <taxon>Cavosteliida</taxon>
        <taxon>Cavosteliaceae</taxon>
        <taxon>Planoprotostelium</taxon>
    </lineage>
</organism>
<evidence type="ECO:0000256" key="1">
    <source>
        <dbReference type="ARBA" id="ARBA00010505"/>
    </source>
</evidence>
<comment type="function">
    <text evidence="6">Thiol-specific peroxidase that catalyzes the reduction of hydrogen peroxide and organic hydroperoxides to water and alcohols, respectively. Plays a role in cell protection against oxidative stress by detoxifying peroxides.</text>
</comment>
<dbReference type="EMBL" id="MDYQ01000046">
    <property type="protein sequence ID" value="PRP85381.1"/>
    <property type="molecule type" value="Genomic_DNA"/>
</dbReference>
<evidence type="ECO:0000256" key="4">
    <source>
        <dbReference type="ARBA" id="ARBA00023002"/>
    </source>
</evidence>
<keyword evidence="4 6" id="KW-0560">Oxidoreductase</keyword>
<dbReference type="InParanoid" id="A0A2P6NN42"/>
<dbReference type="GO" id="GO:0008379">
    <property type="term" value="F:thioredoxin peroxidase activity"/>
    <property type="evidence" value="ECO:0007669"/>
    <property type="project" value="InterPro"/>
</dbReference>
<keyword evidence="3 6" id="KW-0049">Antioxidant</keyword>
<evidence type="ECO:0000313" key="9">
    <source>
        <dbReference type="Proteomes" id="UP000241769"/>
    </source>
</evidence>
<dbReference type="PANTHER" id="PTHR10430">
    <property type="entry name" value="PEROXIREDOXIN"/>
    <property type="match status" value="1"/>
</dbReference>
<dbReference type="AlphaFoldDB" id="A0A2P6NN42"/>
<name>A0A2P6NN42_9EUKA</name>
<dbReference type="SUPFAM" id="SSF52833">
    <property type="entry name" value="Thioredoxin-like"/>
    <property type="match status" value="1"/>
</dbReference>
<dbReference type="InterPro" id="IPR013766">
    <property type="entry name" value="Thioredoxin_domain"/>
</dbReference>
<accession>A0A2P6NN42</accession>
<keyword evidence="9" id="KW-1185">Reference proteome</keyword>
<dbReference type="GO" id="GO:0042744">
    <property type="term" value="P:hydrogen peroxide catabolic process"/>
    <property type="evidence" value="ECO:0007669"/>
    <property type="project" value="TreeGrafter"/>
</dbReference>
<evidence type="ECO:0000259" key="7">
    <source>
        <dbReference type="PROSITE" id="PS51352"/>
    </source>
</evidence>
<dbReference type="OrthoDB" id="1882547at2759"/>
<dbReference type="PROSITE" id="PS51352">
    <property type="entry name" value="THIOREDOXIN_2"/>
    <property type="match status" value="1"/>
</dbReference>
<evidence type="ECO:0000256" key="2">
    <source>
        <dbReference type="ARBA" id="ARBA00022559"/>
    </source>
</evidence>
<dbReference type="InterPro" id="IPR013740">
    <property type="entry name" value="Redoxin"/>
</dbReference>
<keyword evidence="2 6" id="KW-0575">Peroxidase</keyword>
<dbReference type="STRING" id="1890364.A0A2P6NN42"/>
<dbReference type="CDD" id="cd03013">
    <property type="entry name" value="PRX5_like"/>
    <property type="match status" value="1"/>
</dbReference>
<feature type="domain" description="Thioredoxin" evidence="7">
    <location>
        <begin position="29"/>
        <end position="187"/>
    </location>
</feature>
<comment type="similarity">
    <text evidence="1 6">Belongs to the peroxiredoxin family. Prx5 subfamily.</text>
</comment>
<dbReference type="Pfam" id="PF08534">
    <property type="entry name" value="Redoxin"/>
    <property type="match status" value="1"/>
</dbReference>